<dbReference type="InterPro" id="IPR050625">
    <property type="entry name" value="ParA/MinD_ATPase"/>
</dbReference>
<feature type="compositionally biased region" description="Low complexity" evidence="1">
    <location>
        <begin position="145"/>
        <end position="162"/>
    </location>
</feature>
<dbReference type="PANTHER" id="PTHR43384:SF14">
    <property type="entry name" value="ESX-1 SECRETION-ASSOCIATED PROTEIN ESPI"/>
    <property type="match status" value="1"/>
</dbReference>
<name>A0ABN3N1C6_9ACTN</name>
<feature type="compositionally biased region" description="Basic and acidic residues" evidence="1">
    <location>
        <begin position="119"/>
        <end position="129"/>
    </location>
</feature>
<dbReference type="Gene3D" id="3.40.50.300">
    <property type="entry name" value="P-loop containing nucleotide triphosphate hydrolases"/>
    <property type="match status" value="1"/>
</dbReference>
<evidence type="ECO:0000256" key="1">
    <source>
        <dbReference type="SAM" id="MobiDB-lite"/>
    </source>
</evidence>
<evidence type="ECO:0000313" key="3">
    <source>
        <dbReference type="Proteomes" id="UP001499978"/>
    </source>
</evidence>
<gene>
    <name evidence="2" type="ORF">GCM10010201_05080</name>
</gene>
<reference evidence="2 3" key="1">
    <citation type="journal article" date="2019" name="Int. J. Syst. Evol. Microbiol.">
        <title>The Global Catalogue of Microorganisms (GCM) 10K type strain sequencing project: providing services to taxonomists for standard genome sequencing and annotation.</title>
        <authorList>
            <consortium name="The Broad Institute Genomics Platform"/>
            <consortium name="The Broad Institute Genome Sequencing Center for Infectious Disease"/>
            <person name="Wu L."/>
            <person name="Ma J."/>
        </authorList>
    </citation>
    <scope>NUCLEOTIDE SEQUENCE [LARGE SCALE GENOMIC DNA]</scope>
    <source>
        <strain evidence="2 3">JCM 3367</strain>
    </source>
</reference>
<accession>A0ABN3N1C6</accession>
<dbReference type="PANTHER" id="PTHR43384">
    <property type="entry name" value="SEPTUM SITE-DETERMINING PROTEIN MIND HOMOLOG, CHLOROPLASTIC-RELATED"/>
    <property type="match status" value="1"/>
</dbReference>
<keyword evidence="3" id="KW-1185">Reference proteome</keyword>
<protein>
    <recommendedName>
        <fullName evidence="4">MinD-like ATPase involved in chromosome partitioning or flagellar assembly</fullName>
    </recommendedName>
</protein>
<dbReference type="InterPro" id="IPR027417">
    <property type="entry name" value="P-loop_NTPase"/>
</dbReference>
<evidence type="ECO:0008006" key="4">
    <source>
        <dbReference type="Google" id="ProtNLM"/>
    </source>
</evidence>
<proteinExistence type="predicted"/>
<comment type="caution">
    <text evidence="2">The sequence shown here is derived from an EMBL/GenBank/DDBJ whole genome shotgun (WGS) entry which is preliminary data.</text>
</comment>
<feature type="region of interest" description="Disordered" evidence="1">
    <location>
        <begin position="1"/>
        <end position="180"/>
    </location>
</feature>
<feature type="compositionally biased region" description="Low complexity" evidence="1">
    <location>
        <begin position="75"/>
        <end position="89"/>
    </location>
</feature>
<dbReference type="Proteomes" id="UP001499978">
    <property type="component" value="Unassembled WGS sequence"/>
</dbReference>
<organism evidence="2 3">
    <name type="scientific">Pilimelia columellifera subsp. columellifera</name>
    <dbReference type="NCBI Taxonomy" id="706583"/>
    <lineage>
        <taxon>Bacteria</taxon>
        <taxon>Bacillati</taxon>
        <taxon>Actinomycetota</taxon>
        <taxon>Actinomycetes</taxon>
        <taxon>Micromonosporales</taxon>
        <taxon>Micromonosporaceae</taxon>
        <taxon>Pilimelia</taxon>
    </lineage>
</organism>
<dbReference type="RefSeq" id="WP_344167456.1">
    <property type="nucleotide sequence ID" value="NZ_BAAARY010000001.1"/>
</dbReference>
<evidence type="ECO:0000313" key="2">
    <source>
        <dbReference type="EMBL" id="GAA2512666.1"/>
    </source>
</evidence>
<dbReference type="EMBL" id="BAAARY010000001">
    <property type="protein sequence ID" value="GAA2512666.1"/>
    <property type="molecule type" value="Genomic_DNA"/>
</dbReference>
<sequence length="488" mass="52236">MEDPYPEQVYVPAARRQPTEPGLWPPDLAADADDELRPTGPAPTGFRGRSAVTSDSPWSLPPQGTAPPAAGRQCGPAASGSPEPPATGSRRASHAADDDGSMVDAWLAPPREWPFTDGPRPDVPTDRDPATATGPAHPHPHGRIPAPRTAAEPPTAPPVAEADPQTRSEPPPTAPGVVRVPTADDFARRRAARPPDPLANTGPRAALRKATLGLVKLGPGAREQEQRRYVEMVRRNFGGLRQVTVVNPKGGAGKTVAVLLLAMTFGQRRGGYVLAWDNNETQGTLGMRAQQDFHSRTVRDLLRDLGQFAGAQGRVGDLSQYVRAQGEGMFDVLASDESATAGGMLTAHAFGELREVVSRFYKLIFVDTGNNVRADNWQASIDATDQLVVTMSARNDSAEPAARMLDHLEQTGRERLVRQAITVVSMPPTRKDIDLPGIQAHFAARTRAVLLAPYEKLVDSGEPVRYGQLSQASRDAWLTIGAAVAEGL</sequence>
<dbReference type="SUPFAM" id="SSF52540">
    <property type="entry name" value="P-loop containing nucleoside triphosphate hydrolases"/>
    <property type="match status" value="1"/>
</dbReference>